<protein>
    <submittedName>
        <fullName evidence="9">C4b-binding protein alpha chain</fullName>
    </submittedName>
</protein>
<feature type="domain" description="Sushi" evidence="7">
    <location>
        <begin position="32"/>
        <end position="93"/>
    </location>
</feature>
<sequence>MAVWPFFKLWNGCQPTLFQMTFVSALLATVLGDCGPPPKLSFAFPINMVNETSFKTGTTLKYQCRLGYGRSSSSTHLTCDIGGVWSYSTFCIRKRCRNPGEIPNGQVEIKTDLSYGSHIEFRCLEGYILLGSTTSYCEVQERGVDWSDPLPICTSIHCEPPPAISHGRHSGREEDFYTYGFSVTYSCDSQYALLGQASISCSVENQTGVWSPDPPTCIKVTCPQPVVPNGIVSSGLRPTYTFKDSVVFSCKNGHILRGSRTIQCEEDNSWHPAPPTCELNSCTNLPDIPHANWEVYNYYKPRKESLYDVGTVLRYRCHSGYRSMADAPMTITCQEDLTWTPFKGCEKVCCPKPQLKNGKTTFKRIGHSTAPCDFFFGDQLGYSCEGSLRQFEATCQADGTWSPLTPTCDDNCNFPPNIAHGRHQLISNFFKTEALYECDDGYTLQGRAKISCSSSTWSSPLPQCKAQCLKPTVENGHLSVEKYIYYEGENITVHCNHGYNVVGTQSISCSENRTWYPEVFKCEWEVPEGCEAVLASQHLLKCLPHPEEVKLALEVYKLSLEIKKLERETSNANTCPRDSSL</sequence>
<accession>A0ABM0ZPR6</accession>
<keyword evidence="2 6" id="KW-0732">Signal</keyword>
<dbReference type="Gene3D" id="1.20.5.3730">
    <property type="match status" value="1"/>
</dbReference>
<dbReference type="SUPFAM" id="SSF57535">
    <property type="entry name" value="Complement control module/SCR domain"/>
    <property type="match status" value="8"/>
</dbReference>
<dbReference type="InterPro" id="IPR051277">
    <property type="entry name" value="SEZ6_CSMD_C4BPB_Regulators"/>
</dbReference>
<dbReference type="Proteomes" id="UP000694863">
    <property type="component" value="Unplaced"/>
</dbReference>
<feature type="signal peptide" evidence="6">
    <location>
        <begin position="1"/>
        <end position="32"/>
    </location>
</feature>
<feature type="domain" description="Sushi" evidence="7">
    <location>
        <begin position="156"/>
        <end position="219"/>
    </location>
</feature>
<dbReference type="RefSeq" id="XP_012859394.3">
    <property type="nucleotide sequence ID" value="XM_013003940.3"/>
</dbReference>
<evidence type="ECO:0000259" key="7">
    <source>
        <dbReference type="PROSITE" id="PS50923"/>
    </source>
</evidence>
<dbReference type="Gene3D" id="2.20.28.230">
    <property type="match status" value="1"/>
</dbReference>
<feature type="disulfide bond" evidence="5">
    <location>
        <begin position="64"/>
        <end position="91"/>
    </location>
</feature>
<dbReference type="GeneID" id="101653530"/>
<dbReference type="Pfam" id="PF00084">
    <property type="entry name" value="Sushi"/>
    <property type="match status" value="8"/>
</dbReference>
<feature type="disulfide bond" evidence="5">
    <location>
        <begin position="250"/>
        <end position="277"/>
    </location>
</feature>
<evidence type="ECO:0000313" key="9">
    <source>
        <dbReference type="RefSeq" id="XP_012859394.3"/>
    </source>
</evidence>
<proteinExistence type="predicted"/>
<evidence type="ECO:0000256" key="4">
    <source>
        <dbReference type="ARBA" id="ARBA00023157"/>
    </source>
</evidence>
<feature type="domain" description="Sushi" evidence="7">
    <location>
        <begin position="94"/>
        <end position="155"/>
    </location>
</feature>
<feature type="disulfide bond" evidence="5">
    <location>
        <begin position="495"/>
        <end position="522"/>
    </location>
</feature>
<dbReference type="PROSITE" id="PS50923">
    <property type="entry name" value="SUSHI"/>
    <property type="match status" value="7"/>
</dbReference>
<dbReference type="Gene3D" id="2.10.70.10">
    <property type="entry name" value="Complement Module, domain 1"/>
    <property type="match status" value="7"/>
</dbReference>
<feature type="chain" id="PRO_5046927495" evidence="6">
    <location>
        <begin position="33"/>
        <end position="581"/>
    </location>
</feature>
<dbReference type="InterPro" id="IPR035976">
    <property type="entry name" value="Sushi/SCR/CCP_sf"/>
</dbReference>
<dbReference type="Pfam" id="PF18453">
    <property type="entry name" value="C4bp_oligo"/>
    <property type="match status" value="1"/>
</dbReference>
<dbReference type="PANTHER" id="PTHR45656">
    <property type="entry name" value="PROTEIN CBR-CLEC-78"/>
    <property type="match status" value="1"/>
</dbReference>
<evidence type="ECO:0000256" key="6">
    <source>
        <dbReference type="SAM" id="SignalP"/>
    </source>
</evidence>
<evidence type="ECO:0000256" key="3">
    <source>
        <dbReference type="ARBA" id="ARBA00022737"/>
    </source>
</evidence>
<evidence type="ECO:0000313" key="8">
    <source>
        <dbReference type="Proteomes" id="UP000694863"/>
    </source>
</evidence>
<feature type="disulfide bond" evidence="5">
    <location>
        <begin position="158"/>
        <end position="201"/>
    </location>
</feature>
<name>A0ABM0ZPR6_ECHTE</name>
<dbReference type="CDD" id="cd00033">
    <property type="entry name" value="CCP"/>
    <property type="match status" value="8"/>
</dbReference>
<organism evidence="8 9">
    <name type="scientific">Echinops telfairi</name>
    <name type="common">Lesser hedgehog tenrec</name>
    <dbReference type="NCBI Taxonomy" id="9371"/>
    <lineage>
        <taxon>Eukaryota</taxon>
        <taxon>Metazoa</taxon>
        <taxon>Chordata</taxon>
        <taxon>Craniata</taxon>
        <taxon>Vertebrata</taxon>
        <taxon>Euteleostomi</taxon>
        <taxon>Mammalia</taxon>
        <taxon>Eutheria</taxon>
        <taxon>Afrotheria</taxon>
        <taxon>Tenrecidae</taxon>
        <taxon>Tenrecinae</taxon>
        <taxon>Echinops</taxon>
    </lineage>
</organism>
<keyword evidence="1 5" id="KW-0768">Sushi</keyword>
<feature type="domain" description="Sushi" evidence="7">
    <location>
        <begin position="280"/>
        <end position="347"/>
    </location>
</feature>
<dbReference type="PANTHER" id="PTHR45656:SF4">
    <property type="entry name" value="PROTEIN CBR-CLEC-78"/>
    <property type="match status" value="1"/>
</dbReference>
<keyword evidence="3" id="KW-0677">Repeat</keyword>
<feature type="domain" description="Sushi" evidence="7">
    <location>
        <begin position="410"/>
        <end position="466"/>
    </location>
</feature>
<evidence type="ECO:0000256" key="2">
    <source>
        <dbReference type="ARBA" id="ARBA00022729"/>
    </source>
</evidence>
<evidence type="ECO:0000256" key="5">
    <source>
        <dbReference type="PROSITE-ProRule" id="PRU00302"/>
    </source>
</evidence>
<dbReference type="InterPro" id="IPR000436">
    <property type="entry name" value="Sushi_SCR_CCP_dom"/>
</dbReference>
<keyword evidence="4 5" id="KW-1015">Disulfide bond</keyword>
<dbReference type="InterPro" id="IPR040514">
    <property type="entry name" value="C4bp_oligo"/>
</dbReference>
<feature type="domain" description="Sushi" evidence="7">
    <location>
        <begin position="220"/>
        <end position="279"/>
    </location>
</feature>
<evidence type="ECO:0000256" key="1">
    <source>
        <dbReference type="ARBA" id="ARBA00022659"/>
    </source>
</evidence>
<feature type="domain" description="Sushi" evidence="7">
    <location>
        <begin position="467"/>
        <end position="524"/>
    </location>
</feature>
<reference evidence="9" key="1">
    <citation type="submission" date="2025-08" db="UniProtKB">
        <authorList>
            <consortium name="RefSeq"/>
        </authorList>
    </citation>
    <scope>IDENTIFICATION</scope>
</reference>
<gene>
    <name evidence="9" type="primary">C4BPA</name>
</gene>
<comment type="caution">
    <text evidence="5">Lacks conserved residue(s) required for the propagation of feature annotation.</text>
</comment>
<dbReference type="SMART" id="SM00032">
    <property type="entry name" value="CCP"/>
    <property type="match status" value="8"/>
</dbReference>
<keyword evidence="8" id="KW-1185">Reference proteome</keyword>